<dbReference type="EMBL" id="CP075585">
    <property type="protein sequence ID" value="QZA58855.1"/>
    <property type="molecule type" value="Genomic_DNA"/>
</dbReference>
<dbReference type="Proteomes" id="UP000822862">
    <property type="component" value="Chromosome"/>
</dbReference>
<accession>A0ABX8YZM3</accession>
<sequence length="92" mass="11189">MLHIPKEEQKTLQLTLPEVFSCTIEFCKIFNKYFNTKIGYPIDLLESMRKDPESYKREWAIWQGMVTKITNDFMNKENYFNWLDQLCPWKAE</sequence>
<proteinExistence type="predicted"/>
<dbReference type="RefSeq" id="WP_194844652.1">
    <property type="nucleotide sequence ID" value="NZ_CP075585.1"/>
</dbReference>
<evidence type="ECO:0000313" key="2">
    <source>
        <dbReference type="Proteomes" id="UP000822862"/>
    </source>
</evidence>
<gene>
    <name evidence="1" type="ORF">RHAB15C_0000734</name>
</gene>
<protein>
    <submittedName>
        <fullName evidence="1">Uncharacterized protein</fullName>
    </submittedName>
</protein>
<organism evidence="1 2">
    <name type="scientific">Candidatus Rhabdochlamydia porcellionis</name>
    <dbReference type="NCBI Taxonomy" id="225148"/>
    <lineage>
        <taxon>Bacteria</taxon>
        <taxon>Pseudomonadati</taxon>
        <taxon>Chlamydiota</taxon>
        <taxon>Chlamydiia</taxon>
        <taxon>Parachlamydiales</taxon>
        <taxon>Candidatus Rhabdochlamydiaceae</taxon>
        <taxon>Candidatus Rhabdochlamydia</taxon>
    </lineage>
</organism>
<reference evidence="1 2" key="1">
    <citation type="submission" date="2021-05" db="EMBL/GenBank/DDBJ databases">
        <title>Ecology and evolution of chlamydial symbionts of arthropods.</title>
        <authorList>
            <person name="Halter T."/>
            <person name="Sixt B.S."/>
            <person name="Toenshoff E.R."/>
            <person name="Koestlbacher S."/>
            <person name="Schulz F."/>
            <person name="Kostanjsek R."/>
            <person name="Collingro A."/>
            <person name="Hendrickx F."/>
            <person name="Horn M."/>
        </authorList>
    </citation>
    <scope>NUCLEOTIDE SEQUENCE [LARGE SCALE GENOMIC DNA]</scope>
    <source>
        <strain evidence="1 2">15C</strain>
    </source>
</reference>
<keyword evidence="2" id="KW-1185">Reference proteome</keyword>
<evidence type="ECO:0000313" key="1">
    <source>
        <dbReference type="EMBL" id="QZA58855.1"/>
    </source>
</evidence>
<name>A0ABX8YZM3_9BACT</name>